<feature type="domain" description="Protein kinase" evidence="12">
    <location>
        <begin position="1"/>
        <end position="205"/>
    </location>
</feature>
<evidence type="ECO:0000313" key="14">
    <source>
        <dbReference type="Proteomes" id="UP001567538"/>
    </source>
</evidence>
<proteinExistence type="predicted"/>
<dbReference type="InterPro" id="IPR045874">
    <property type="entry name" value="LRK10/LRL21-25-like"/>
</dbReference>
<keyword evidence="7" id="KW-0418">Kinase</keyword>
<evidence type="ECO:0000256" key="7">
    <source>
        <dbReference type="ARBA" id="ARBA00022777"/>
    </source>
</evidence>
<protein>
    <submittedName>
        <fullName evidence="13">Rust resistance kinase Lr10-like</fullName>
    </submittedName>
</protein>
<evidence type="ECO:0000256" key="6">
    <source>
        <dbReference type="ARBA" id="ARBA00022741"/>
    </source>
</evidence>
<dbReference type="PANTHER" id="PTHR27009">
    <property type="entry name" value="RUST RESISTANCE KINASE LR10-RELATED"/>
    <property type="match status" value="1"/>
</dbReference>
<dbReference type="Pfam" id="PF00069">
    <property type="entry name" value="Pkinase"/>
    <property type="match status" value="1"/>
</dbReference>
<keyword evidence="8" id="KW-0067">ATP-binding</keyword>
<name>A0ABD1FM50_SALDI</name>
<evidence type="ECO:0000256" key="4">
    <source>
        <dbReference type="ARBA" id="ARBA00022692"/>
    </source>
</evidence>
<keyword evidence="10" id="KW-0472">Membrane</keyword>
<dbReference type="SUPFAM" id="SSF56112">
    <property type="entry name" value="Protein kinase-like (PK-like)"/>
    <property type="match status" value="1"/>
</dbReference>
<keyword evidence="3" id="KW-0808">Transferase</keyword>
<dbReference type="Gene3D" id="1.10.510.10">
    <property type="entry name" value="Transferase(Phosphotransferase) domain 1"/>
    <property type="match status" value="1"/>
</dbReference>
<keyword evidence="11" id="KW-0325">Glycoprotein</keyword>
<keyword evidence="6" id="KW-0547">Nucleotide-binding</keyword>
<evidence type="ECO:0000256" key="8">
    <source>
        <dbReference type="ARBA" id="ARBA00022840"/>
    </source>
</evidence>
<reference evidence="13 14" key="1">
    <citation type="submission" date="2024-06" db="EMBL/GenBank/DDBJ databases">
        <title>A chromosome level genome sequence of Diviner's sage (Salvia divinorum).</title>
        <authorList>
            <person name="Ford S.A."/>
            <person name="Ro D.-K."/>
            <person name="Ness R.W."/>
            <person name="Phillips M.A."/>
        </authorList>
    </citation>
    <scope>NUCLEOTIDE SEQUENCE [LARGE SCALE GENOMIC DNA]</scope>
    <source>
        <strain evidence="13">SAF-2024a</strain>
        <tissue evidence="13">Leaf</tissue>
    </source>
</reference>
<dbReference type="PROSITE" id="PS00108">
    <property type="entry name" value="PROTEIN_KINASE_ST"/>
    <property type="match status" value="1"/>
</dbReference>
<keyword evidence="4" id="KW-0812">Transmembrane</keyword>
<evidence type="ECO:0000256" key="5">
    <source>
        <dbReference type="ARBA" id="ARBA00022729"/>
    </source>
</evidence>
<evidence type="ECO:0000256" key="2">
    <source>
        <dbReference type="ARBA" id="ARBA00022527"/>
    </source>
</evidence>
<keyword evidence="14" id="KW-1185">Reference proteome</keyword>
<dbReference type="GO" id="GO:0005524">
    <property type="term" value="F:ATP binding"/>
    <property type="evidence" value="ECO:0007669"/>
    <property type="project" value="UniProtKB-KW"/>
</dbReference>
<evidence type="ECO:0000256" key="9">
    <source>
        <dbReference type="ARBA" id="ARBA00022989"/>
    </source>
</evidence>
<evidence type="ECO:0000256" key="3">
    <source>
        <dbReference type="ARBA" id="ARBA00022679"/>
    </source>
</evidence>
<keyword evidence="5" id="KW-0732">Signal</keyword>
<evidence type="ECO:0000256" key="10">
    <source>
        <dbReference type="ARBA" id="ARBA00023136"/>
    </source>
</evidence>
<dbReference type="PIRSF" id="PIRSF000654">
    <property type="entry name" value="Integrin-linked_kinase"/>
    <property type="match status" value="1"/>
</dbReference>
<dbReference type="SMART" id="SM00220">
    <property type="entry name" value="S_TKc"/>
    <property type="match status" value="1"/>
</dbReference>
<dbReference type="InterPro" id="IPR000719">
    <property type="entry name" value="Prot_kinase_dom"/>
</dbReference>
<evidence type="ECO:0000256" key="1">
    <source>
        <dbReference type="ARBA" id="ARBA00004479"/>
    </source>
</evidence>
<evidence type="ECO:0000256" key="11">
    <source>
        <dbReference type="ARBA" id="ARBA00023180"/>
    </source>
</evidence>
<organism evidence="13 14">
    <name type="scientific">Salvia divinorum</name>
    <name type="common">Maria pastora</name>
    <name type="synonym">Diviner's sage</name>
    <dbReference type="NCBI Taxonomy" id="28513"/>
    <lineage>
        <taxon>Eukaryota</taxon>
        <taxon>Viridiplantae</taxon>
        <taxon>Streptophyta</taxon>
        <taxon>Embryophyta</taxon>
        <taxon>Tracheophyta</taxon>
        <taxon>Spermatophyta</taxon>
        <taxon>Magnoliopsida</taxon>
        <taxon>eudicotyledons</taxon>
        <taxon>Gunneridae</taxon>
        <taxon>Pentapetalae</taxon>
        <taxon>asterids</taxon>
        <taxon>lamiids</taxon>
        <taxon>Lamiales</taxon>
        <taxon>Lamiaceae</taxon>
        <taxon>Nepetoideae</taxon>
        <taxon>Mentheae</taxon>
        <taxon>Salviinae</taxon>
        <taxon>Salvia</taxon>
        <taxon>Salvia subgen. Calosphace</taxon>
    </lineage>
</organism>
<dbReference type="Proteomes" id="UP001567538">
    <property type="component" value="Unassembled WGS sequence"/>
</dbReference>
<keyword evidence="2" id="KW-0723">Serine/threonine-protein kinase</keyword>
<evidence type="ECO:0000259" key="12">
    <source>
        <dbReference type="PROSITE" id="PS50011"/>
    </source>
</evidence>
<dbReference type="FunFam" id="1.10.510.10:FF:000590">
    <property type="entry name" value="PR5-like receptor kinase"/>
    <property type="match status" value="1"/>
</dbReference>
<sequence>MPNDSLDKYIFNREKASSLNWDMKFKIAVEVVRGIEYLHHGCDIQILHFDIKPHNILLDDKFVPKISDFGLAKLCSTNKETVTLTAARGTIGYVAPELINRSIGAVSYKADVYSFGMLLIEILNLNKDLTRSNDESSKYFPNWIYDHLNHGRDIGIENVDEYDDRNIGRKMTIVALWCIQMNPDNRPSMNNVLEMLEGDVEHLQIPNYPMYTARNEEENWATDSNASISLLHDDNGSNIIEIISDA</sequence>
<dbReference type="GO" id="GO:0016020">
    <property type="term" value="C:membrane"/>
    <property type="evidence" value="ECO:0007669"/>
    <property type="project" value="UniProtKB-SubCell"/>
</dbReference>
<dbReference type="InterPro" id="IPR011009">
    <property type="entry name" value="Kinase-like_dom_sf"/>
</dbReference>
<dbReference type="PROSITE" id="PS50011">
    <property type="entry name" value="PROTEIN_KINASE_DOM"/>
    <property type="match status" value="1"/>
</dbReference>
<dbReference type="EMBL" id="JBEAFC010000014">
    <property type="protein sequence ID" value="KAL1531999.1"/>
    <property type="molecule type" value="Genomic_DNA"/>
</dbReference>
<dbReference type="AlphaFoldDB" id="A0ABD1FM50"/>
<evidence type="ECO:0000313" key="13">
    <source>
        <dbReference type="EMBL" id="KAL1531999.1"/>
    </source>
</evidence>
<accession>A0ABD1FM50</accession>
<comment type="subcellular location">
    <subcellularLocation>
        <location evidence="1">Membrane</location>
        <topology evidence="1">Single-pass type I membrane protein</topology>
    </subcellularLocation>
</comment>
<dbReference type="InterPro" id="IPR008271">
    <property type="entry name" value="Ser/Thr_kinase_AS"/>
</dbReference>
<keyword evidence="9" id="KW-1133">Transmembrane helix</keyword>
<dbReference type="GO" id="GO:0004674">
    <property type="term" value="F:protein serine/threonine kinase activity"/>
    <property type="evidence" value="ECO:0007669"/>
    <property type="project" value="UniProtKB-KW"/>
</dbReference>
<gene>
    <name evidence="13" type="ORF">AAHA92_32072</name>
</gene>
<comment type="caution">
    <text evidence="13">The sequence shown here is derived from an EMBL/GenBank/DDBJ whole genome shotgun (WGS) entry which is preliminary data.</text>
</comment>